<dbReference type="EC" id="2.5.1.75" evidence="10"/>
<organism evidence="14 15">
    <name type="scientific">Aerococcus kribbianus</name>
    <dbReference type="NCBI Taxonomy" id="2999064"/>
    <lineage>
        <taxon>Bacteria</taxon>
        <taxon>Bacillati</taxon>
        <taxon>Bacillota</taxon>
        <taxon>Bacilli</taxon>
        <taxon>Lactobacillales</taxon>
        <taxon>Aerococcaceae</taxon>
        <taxon>Aerococcus</taxon>
    </lineage>
</organism>
<evidence type="ECO:0000256" key="13">
    <source>
        <dbReference type="RuleBase" id="RU003785"/>
    </source>
</evidence>
<evidence type="ECO:0000256" key="3">
    <source>
        <dbReference type="ARBA" id="ARBA00005842"/>
    </source>
</evidence>
<evidence type="ECO:0000256" key="6">
    <source>
        <dbReference type="ARBA" id="ARBA00022741"/>
    </source>
</evidence>
<feature type="binding site" evidence="10">
    <location>
        <begin position="11"/>
        <end position="18"/>
    </location>
    <ligand>
        <name>ATP</name>
        <dbReference type="ChEBI" id="CHEBI:30616"/>
    </ligand>
</feature>
<feature type="site" description="Interaction with substrate tRNA" evidence="10">
    <location>
        <position position="126"/>
    </location>
</feature>
<dbReference type="GO" id="GO:0006400">
    <property type="term" value="P:tRNA modification"/>
    <property type="evidence" value="ECO:0007669"/>
    <property type="project" value="TreeGrafter"/>
</dbReference>
<evidence type="ECO:0000256" key="1">
    <source>
        <dbReference type="ARBA" id="ARBA00001946"/>
    </source>
</evidence>
<gene>
    <name evidence="10 14" type="primary">miaA</name>
    <name evidence="14" type="ORF">OW157_01795</name>
</gene>
<keyword evidence="4 10" id="KW-0808">Transferase</keyword>
<comment type="caution">
    <text evidence="14">The sequence shown here is derived from an EMBL/GenBank/DDBJ whole genome shotgun (WGS) entry which is preliminary data.</text>
</comment>
<evidence type="ECO:0000256" key="8">
    <source>
        <dbReference type="ARBA" id="ARBA00022842"/>
    </source>
</evidence>
<keyword evidence="7 10" id="KW-0067">ATP-binding</keyword>
<dbReference type="GO" id="GO:0052381">
    <property type="term" value="F:tRNA dimethylallyltransferase activity"/>
    <property type="evidence" value="ECO:0007669"/>
    <property type="project" value="UniProtKB-UniRule"/>
</dbReference>
<protein>
    <recommendedName>
        <fullName evidence="10">tRNA dimethylallyltransferase</fullName>
        <ecNumber evidence="10">2.5.1.75</ecNumber>
    </recommendedName>
    <alternativeName>
        <fullName evidence="10">Dimethylallyl diphosphate:tRNA dimethylallyltransferase</fullName>
        <shortName evidence="10">DMAPP:tRNA dimethylallyltransferase</shortName>
        <shortName evidence="10">DMATase</shortName>
    </alternativeName>
    <alternativeName>
        <fullName evidence="10">Isopentenyl-diphosphate:tRNA isopentenyltransferase</fullName>
        <shortName evidence="10">IPP transferase</shortName>
        <shortName evidence="10">IPPT</shortName>
        <shortName evidence="10">IPTase</shortName>
    </alternativeName>
</protein>
<keyword evidence="5 10" id="KW-0819">tRNA processing</keyword>
<feature type="binding site" evidence="10">
    <location>
        <begin position="13"/>
        <end position="18"/>
    </location>
    <ligand>
        <name>substrate</name>
    </ligand>
</feature>
<dbReference type="SUPFAM" id="SSF52540">
    <property type="entry name" value="P-loop containing nucleoside triphosphate hydrolases"/>
    <property type="match status" value="2"/>
</dbReference>
<evidence type="ECO:0000256" key="11">
    <source>
        <dbReference type="RuleBase" id="RU003783"/>
    </source>
</evidence>
<keyword evidence="8 10" id="KW-0460">Magnesium</keyword>
<proteinExistence type="inferred from homology"/>
<dbReference type="PANTHER" id="PTHR11088:SF60">
    <property type="entry name" value="TRNA DIMETHYLALLYLTRANSFERASE"/>
    <property type="match status" value="1"/>
</dbReference>
<dbReference type="Proteomes" id="UP001146670">
    <property type="component" value="Unassembled WGS sequence"/>
</dbReference>
<evidence type="ECO:0000256" key="10">
    <source>
        <dbReference type="HAMAP-Rule" id="MF_00185"/>
    </source>
</evidence>
<dbReference type="Pfam" id="PF01715">
    <property type="entry name" value="IPPT"/>
    <property type="match status" value="1"/>
</dbReference>
<feature type="site" description="Interaction with substrate tRNA" evidence="10">
    <location>
        <position position="102"/>
    </location>
</feature>
<dbReference type="Gene3D" id="3.40.50.300">
    <property type="entry name" value="P-loop containing nucleotide triphosphate hydrolases"/>
    <property type="match status" value="1"/>
</dbReference>
<evidence type="ECO:0000256" key="5">
    <source>
        <dbReference type="ARBA" id="ARBA00022694"/>
    </source>
</evidence>
<evidence type="ECO:0000256" key="7">
    <source>
        <dbReference type="ARBA" id="ARBA00022840"/>
    </source>
</evidence>
<dbReference type="Gene3D" id="1.10.20.140">
    <property type="match status" value="1"/>
</dbReference>
<keyword evidence="6 10" id="KW-0547">Nucleotide-binding</keyword>
<dbReference type="GO" id="GO:0005524">
    <property type="term" value="F:ATP binding"/>
    <property type="evidence" value="ECO:0007669"/>
    <property type="project" value="UniProtKB-UniRule"/>
</dbReference>
<accession>A0A9X3FNH6</accession>
<dbReference type="NCBIfam" id="TIGR00174">
    <property type="entry name" value="miaA"/>
    <property type="match status" value="1"/>
</dbReference>
<comment type="subunit">
    <text evidence="10">Monomer.</text>
</comment>
<comment type="function">
    <text evidence="2 10 12">Catalyzes the transfer of a dimethylallyl group onto the adenine at position 37 in tRNAs that read codons beginning with uridine, leading to the formation of N6-(dimethylallyl)adenosine (i(6)A).</text>
</comment>
<evidence type="ECO:0000313" key="14">
    <source>
        <dbReference type="EMBL" id="MCZ0725296.1"/>
    </source>
</evidence>
<dbReference type="EMBL" id="JAPRFR010000001">
    <property type="protein sequence ID" value="MCZ0725296.1"/>
    <property type="molecule type" value="Genomic_DNA"/>
</dbReference>
<evidence type="ECO:0000313" key="15">
    <source>
        <dbReference type="Proteomes" id="UP001146670"/>
    </source>
</evidence>
<comment type="cofactor">
    <cofactor evidence="1 10">
        <name>Mg(2+)</name>
        <dbReference type="ChEBI" id="CHEBI:18420"/>
    </cofactor>
</comment>
<evidence type="ECO:0000256" key="4">
    <source>
        <dbReference type="ARBA" id="ARBA00022679"/>
    </source>
</evidence>
<dbReference type="InterPro" id="IPR027417">
    <property type="entry name" value="P-loop_NTPase"/>
</dbReference>
<dbReference type="HAMAP" id="MF_00185">
    <property type="entry name" value="IPP_trans"/>
    <property type="match status" value="1"/>
</dbReference>
<comment type="similarity">
    <text evidence="3 10 13">Belongs to the IPP transferase family.</text>
</comment>
<keyword evidence="15" id="KW-1185">Reference proteome</keyword>
<comment type="caution">
    <text evidence="10">Lacks conserved residue(s) required for the propagation of feature annotation.</text>
</comment>
<dbReference type="InterPro" id="IPR018022">
    <property type="entry name" value="IPT"/>
</dbReference>
<evidence type="ECO:0000256" key="9">
    <source>
        <dbReference type="ARBA" id="ARBA00049563"/>
    </source>
</evidence>
<evidence type="ECO:0000256" key="2">
    <source>
        <dbReference type="ARBA" id="ARBA00003213"/>
    </source>
</evidence>
<dbReference type="PANTHER" id="PTHR11088">
    <property type="entry name" value="TRNA DIMETHYLALLYLTRANSFERASE"/>
    <property type="match status" value="1"/>
</dbReference>
<comment type="catalytic activity">
    <reaction evidence="9 10 11">
        <text>adenosine(37) in tRNA + dimethylallyl diphosphate = N(6)-dimethylallyladenosine(37) in tRNA + diphosphate</text>
        <dbReference type="Rhea" id="RHEA:26482"/>
        <dbReference type="Rhea" id="RHEA-COMP:10162"/>
        <dbReference type="Rhea" id="RHEA-COMP:10375"/>
        <dbReference type="ChEBI" id="CHEBI:33019"/>
        <dbReference type="ChEBI" id="CHEBI:57623"/>
        <dbReference type="ChEBI" id="CHEBI:74411"/>
        <dbReference type="ChEBI" id="CHEBI:74415"/>
        <dbReference type="EC" id="2.5.1.75"/>
    </reaction>
</comment>
<feature type="region of interest" description="Interaction with substrate tRNA" evidence="10">
    <location>
        <begin position="36"/>
        <end position="39"/>
    </location>
</feature>
<dbReference type="RefSeq" id="WP_268751619.1">
    <property type="nucleotide sequence ID" value="NZ_JAPRFQ010000001.1"/>
</dbReference>
<reference evidence="14" key="1">
    <citation type="submission" date="2022-12" db="EMBL/GenBank/DDBJ databases">
        <title>Description and comparative metabolic analysis of Aerococcus sp. nov., isolated from the feces of a pig.</title>
        <authorList>
            <person name="Chang Y.-H."/>
        </authorList>
    </citation>
    <scope>NUCLEOTIDE SEQUENCE</scope>
    <source>
        <strain evidence="14">YH-aer222</strain>
    </source>
</reference>
<sequence>MTKEKLIVITGPTAVGKTALSISIAQEFNGEIINGDSMQIYKGLDIGTAKASPQEQRQVRHHLIDIREIWQGYSAADFKTDARQVTKQLSAQGKLPIVVGGTGLYLESFLYDLSLGQSVSPHPHFRQAMYDLANQEGNLAVYQRLQALDPQAAARVHPNNLKRVIRMLEVGTFSNQLFSQQEETHNNHQSPYDLYVIALTTERQLLYQRINHRVDLMIKEGLIEEARMIYEANLDKEAQSMKAIGYKEFFPYFAEAISLEQASQQLKQNSRRYAKRQETWIRNRMTNVHSFNLIEEPESQAVLMTEIADFLRDKKE</sequence>
<evidence type="ECO:0000256" key="12">
    <source>
        <dbReference type="RuleBase" id="RU003784"/>
    </source>
</evidence>
<dbReference type="AlphaFoldDB" id="A0A9X3FNH6"/>
<dbReference type="InterPro" id="IPR039657">
    <property type="entry name" value="Dimethylallyltransferase"/>
</dbReference>
<name>A0A9X3FNH6_9LACT</name>